<accession>A0A6G6WGA1</accession>
<dbReference type="PANTHER" id="PTHR33164:SF43">
    <property type="entry name" value="HTH-TYPE TRANSCRIPTIONAL REPRESSOR YETL"/>
    <property type="match status" value="1"/>
</dbReference>
<dbReference type="SMART" id="SM00347">
    <property type="entry name" value="HTH_MARR"/>
    <property type="match status" value="1"/>
</dbReference>
<evidence type="ECO:0000313" key="3">
    <source>
        <dbReference type="Proteomes" id="UP000502996"/>
    </source>
</evidence>
<protein>
    <submittedName>
        <fullName evidence="2">Winged helix-turn-helix transcriptional regulator</fullName>
    </submittedName>
</protein>
<dbReference type="InterPro" id="IPR036388">
    <property type="entry name" value="WH-like_DNA-bd_sf"/>
</dbReference>
<dbReference type="InterPro" id="IPR036390">
    <property type="entry name" value="WH_DNA-bd_sf"/>
</dbReference>
<dbReference type="PANTHER" id="PTHR33164">
    <property type="entry name" value="TRANSCRIPTIONAL REGULATOR, MARR FAMILY"/>
    <property type="match status" value="1"/>
</dbReference>
<evidence type="ECO:0000313" key="2">
    <source>
        <dbReference type="EMBL" id="QIG44262.1"/>
    </source>
</evidence>
<dbReference type="SUPFAM" id="SSF46785">
    <property type="entry name" value="Winged helix' DNA-binding domain"/>
    <property type="match status" value="1"/>
</dbReference>
<keyword evidence="3" id="KW-1185">Reference proteome</keyword>
<gene>
    <name evidence="2" type="ORF">G5V58_17110</name>
</gene>
<evidence type="ECO:0000259" key="1">
    <source>
        <dbReference type="SMART" id="SM00347"/>
    </source>
</evidence>
<organism evidence="2 3">
    <name type="scientific">Nocardioides anomalus</name>
    <dbReference type="NCBI Taxonomy" id="2712223"/>
    <lineage>
        <taxon>Bacteria</taxon>
        <taxon>Bacillati</taxon>
        <taxon>Actinomycetota</taxon>
        <taxon>Actinomycetes</taxon>
        <taxon>Propionibacteriales</taxon>
        <taxon>Nocardioidaceae</taxon>
        <taxon>Nocardioides</taxon>
    </lineage>
</organism>
<dbReference type="InterPro" id="IPR000835">
    <property type="entry name" value="HTH_MarR-typ"/>
</dbReference>
<sequence>MDERVLRELGDELMRLARRRAHVYPGARLDPSAFRLLWLLTEGPPRTLRELAEELQLDPSTVNRQVNAAIGHGLVERYAVPDSPSRLLRPTEAGRAAYVHDGTLRAAVYDEVLKELGRDRAEALVAELRELNDGLDRAHSRLRPEPPPG</sequence>
<feature type="domain" description="HTH marR-type" evidence="1">
    <location>
        <begin position="22"/>
        <end position="121"/>
    </location>
</feature>
<dbReference type="AlphaFoldDB" id="A0A6G6WGA1"/>
<proteinExistence type="predicted"/>
<dbReference type="InterPro" id="IPR039422">
    <property type="entry name" value="MarR/SlyA-like"/>
</dbReference>
<dbReference type="RefSeq" id="WP_165235354.1">
    <property type="nucleotide sequence ID" value="NZ_CP049257.1"/>
</dbReference>
<dbReference type="Gene3D" id="1.10.10.10">
    <property type="entry name" value="Winged helix-like DNA-binding domain superfamily/Winged helix DNA-binding domain"/>
    <property type="match status" value="1"/>
</dbReference>
<dbReference type="EMBL" id="CP049257">
    <property type="protein sequence ID" value="QIG44262.1"/>
    <property type="molecule type" value="Genomic_DNA"/>
</dbReference>
<dbReference type="GO" id="GO:0003700">
    <property type="term" value="F:DNA-binding transcription factor activity"/>
    <property type="evidence" value="ECO:0007669"/>
    <property type="project" value="InterPro"/>
</dbReference>
<dbReference type="Pfam" id="PF12802">
    <property type="entry name" value="MarR_2"/>
    <property type="match status" value="1"/>
</dbReference>
<dbReference type="KEGG" id="nano:G5V58_17110"/>
<dbReference type="GO" id="GO:0006950">
    <property type="term" value="P:response to stress"/>
    <property type="evidence" value="ECO:0007669"/>
    <property type="project" value="TreeGrafter"/>
</dbReference>
<reference evidence="2 3" key="1">
    <citation type="submission" date="2020-02" db="EMBL/GenBank/DDBJ databases">
        <title>Full genome sequence of Nocardioides sp. R-3366.</title>
        <authorList>
            <person name="Im W.-T."/>
        </authorList>
    </citation>
    <scope>NUCLEOTIDE SEQUENCE [LARGE SCALE GENOMIC DNA]</scope>
    <source>
        <strain evidence="2 3">R-3366</strain>
    </source>
</reference>
<dbReference type="Proteomes" id="UP000502996">
    <property type="component" value="Chromosome"/>
</dbReference>
<name>A0A6G6WGA1_9ACTN</name>